<evidence type="ECO:0000313" key="4">
    <source>
        <dbReference type="Ensembl" id="ENSNBRP00000024619.1"/>
    </source>
</evidence>
<keyword evidence="2" id="KW-1015">Disulfide bond</keyword>
<dbReference type="GO" id="GO:0007166">
    <property type="term" value="P:cell surface receptor signaling pathway"/>
    <property type="evidence" value="ECO:0007669"/>
    <property type="project" value="TreeGrafter"/>
</dbReference>
<dbReference type="Gene3D" id="2.60.40.10">
    <property type="entry name" value="Immunoglobulins"/>
    <property type="match status" value="1"/>
</dbReference>
<dbReference type="PANTHER" id="PTHR11481:SF121">
    <property type="entry name" value="CARCINOEMBRYONIC ANTIGEN-RELATED CELL ADHESION MOLECULE 5"/>
    <property type="match status" value="1"/>
</dbReference>
<organism evidence="4 5">
    <name type="scientific">Neolamprologus brichardi</name>
    <name type="common">Fairy cichlid</name>
    <name type="synonym">Lamprologus brichardi</name>
    <dbReference type="NCBI Taxonomy" id="32507"/>
    <lineage>
        <taxon>Eukaryota</taxon>
        <taxon>Metazoa</taxon>
        <taxon>Chordata</taxon>
        <taxon>Craniata</taxon>
        <taxon>Vertebrata</taxon>
        <taxon>Euteleostomi</taxon>
        <taxon>Actinopterygii</taxon>
        <taxon>Neopterygii</taxon>
        <taxon>Teleostei</taxon>
        <taxon>Neoteleostei</taxon>
        <taxon>Acanthomorphata</taxon>
        <taxon>Ovalentaria</taxon>
        <taxon>Cichlomorphae</taxon>
        <taxon>Cichliformes</taxon>
        <taxon>Cichlidae</taxon>
        <taxon>African cichlids</taxon>
        <taxon>Pseudocrenilabrinae</taxon>
        <taxon>Lamprologini</taxon>
        <taxon>Neolamprologus</taxon>
    </lineage>
</organism>
<evidence type="ECO:0000313" key="5">
    <source>
        <dbReference type="Proteomes" id="UP000261580"/>
    </source>
</evidence>
<sequence>MEGLGLLNWGVYKCKARRDKTGFNTEFSDQRTLQIFGELKKDTLKSCDLRYFGENQNRKSLMICKMINKSLIFYFLEIPVPTLNLVTKWPDVFPTESVDMSCEMQTDSADWTYAFYRDGTKVQHYNSDKGRNLSITSASTSDGGNYSCSGKLKSRDVYSTNSSPLKLHVYGEICFLLLLFDTVLH</sequence>
<dbReference type="AlphaFoldDB" id="A0A3Q4N1F9"/>
<name>A0A3Q4N1F9_NEOBR</name>
<dbReference type="GeneTree" id="ENSGT01120000272530"/>
<evidence type="ECO:0000259" key="3">
    <source>
        <dbReference type="PROSITE" id="PS50835"/>
    </source>
</evidence>
<proteinExistence type="predicted"/>
<dbReference type="SUPFAM" id="SSF48726">
    <property type="entry name" value="Immunoglobulin"/>
    <property type="match status" value="1"/>
</dbReference>
<dbReference type="PANTHER" id="PTHR11481">
    <property type="entry name" value="IMMUNOGLOBULIN FC RECEPTOR"/>
    <property type="match status" value="1"/>
</dbReference>
<dbReference type="InterPro" id="IPR050488">
    <property type="entry name" value="Ig_Fc_receptor"/>
</dbReference>
<keyword evidence="1" id="KW-0732">Signal</keyword>
<dbReference type="InterPro" id="IPR013783">
    <property type="entry name" value="Ig-like_fold"/>
</dbReference>
<protein>
    <recommendedName>
        <fullName evidence="3">Ig-like domain-containing protein</fullName>
    </recommendedName>
</protein>
<dbReference type="STRING" id="32507.ENSNBRP00000024619"/>
<reference evidence="4" key="2">
    <citation type="submission" date="2025-09" db="UniProtKB">
        <authorList>
            <consortium name="Ensembl"/>
        </authorList>
    </citation>
    <scope>IDENTIFICATION</scope>
</reference>
<keyword evidence="5" id="KW-1185">Reference proteome</keyword>
<dbReference type="GO" id="GO:0009897">
    <property type="term" value="C:external side of plasma membrane"/>
    <property type="evidence" value="ECO:0007669"/>
    <property type="project" value="TreeGrafter"/>
</dbReference>
<dbReference type="InterPro" id="IPR007110">
    <property type="entry name" value="Ig-like_dom"/>
</dbReference>
<dbReference type="Ensembl" id="ENSNBRT00000025267.1">
    <property type="protein sequence ID" value="ENSNBRP00000024619.1"/>
    <property type="gene ID" value="ENSNBRG00000018827.1"/>
</dbReference>
<dbReference type="Bgee" id="ENSNBRG00000018827">
    <property type="expression patterns" value="Expressed in mesonephros and 5 other cell types or tissues"/>
</dbReference>
<accession>A0A3Q4N1F9</accession>
<dbReference type="GO" id="GO:0006955">
    <property type="term" value="P:immune response"/>
    <property type="evidence" value="ECO:0007669"/>
    <property type="project" value="TreeGrafter"/>
</dbReference>
<dbReference type="Proteomes" id="UP000261580">
    <property type="component" value="Unassembled WGS sequence"/>
</dbReference>
<reference evidence="4" key="1">
    <citation type="submission" date="2025-08" db="UniProtKB">
        <authorList>
            <consortium name="Ensembl"/>
        </authorList>
    </citation>
    <scope>IDENTIFICATION</scope>
</reference>
<dbReference type="Pfam" id="PF13927">
    <property type="entry name" value="Ig_3"/>
    <property type="match status" value="1"/>
</dbReference>
<dbReference type="GO" id="GO:0004888">
    <property type="term" value="F:transmembrane signaling receptor activity"/>
    <property type="evidence" value="ECO:0007669"/>
    <property type="project" value="TreeGrafter"/>
</dbReference>
<feature type="domain" description="Ig-like" evidence="3">
    <location>
        <begin position="81"/>
        <end position="158"/>
    </location>
</feature>
<dbReference type="InterPro" id="IPR036179">
    <property type="entry name" value="Ig-like_dom_sf"/>
</dbReference>
<dbReference type="InterPro" id="IPR003599">
    <property type="entry name" value="Ig_sub"/>
</dbReference>
<dbReference type="SMART" id="SM00409">
    <property type="entry name" value="IG"/>
    <property type="match status" value="1"/>
</dbReference>
<evidence type="ECO:0000256" key="1">
    <source>
        <dbReference type="ARBA" id="ARBA00022729"/>
    </source>
</evidence>
<dbReference type="PROSITE" id="PS50835">
    <property type="entry name" value="IG_LIKE"/>
    <property type="match status" value="1"/>
</dbReference>
<evidence type="ECO:0000256" key="2">
    <source>
        <dbReference type="ARBA" id="ARBA00023157"/>
    </source>
</evidence>